<dbReference type="SUPFAM" id="SSF53335">
    <property type="entry name" value="S-adenosyl-L-methionine-dependent methyltransferases"/>
    <property type="match status" value="1"/>
</dbReference>
<keyword evidence="3 6" id="KW-0489">Methyltransferase</keyword>
<name>A0A7S7NXI9_PALFE</name>
<dbReference type="EMBL" id="CP063849">
    <property type="protein sequence ID" value="QOY91618.1"/>
    <property type="molecule type" value="Genomic_DNA"/>
</dbReference>
<dbReference type="CDD" id="cd02440">
    <property type="entry name" value="AdoMet_MTases"/>
    <property type="match status" value="1"/>
</dbReference>
<dbReference type="PANTHER" id="PTHR11265:SF0">
    <property type="entry name" value="12S RRNA N4-METHYLCYTIDINE METHYLTRANSFERASE"/>
    <property type="match status" value="1"/>
</dbReference>
<evidence type="ECO:0000256" key="2">
    <source>
        <dbReference type="ARBA" id="ARBA00022552"/>
    </source>
</evidence>
<dbReference type="InterPro" id="IPR002903">
    <property type="entry name" value="RsmH"/>
</dbReference>
<dbReference type="Gene3D" id="3.40.50.150">
    <property type="entry name" value="Vaccinia Virus protein VP39"/>
    <property type="match status" value="1"/>
</dbReference>
<evidence type="ECO:0000313" key="8">
    <source>
        <dbReference type="Proteomes" id="UP000593892"/>
    </source>
</evidence>
<comment type="function">
    <text evidence="6">Specifically methylates the N4 position of cytidine in position 1402 (C1402) of 16S rRNA.</text>
</comment>
<gene>
    <name evidence="6 7" type="primary">rsmH</name>
    <name evidence="7" type="ORF">IRI77_17235</name>
</gene>
<dbReference type="PANTHER" id="PTHR11265">
    <property type="entry name" value="S-ADENOSYL-METHYLTRANSFERASE MRAW"/>
    <property type="match status" value="1"/>
</dbReference>
<dbReference type="KEGG" id="pfer:IRI77_17235"/>
<sequence>MGHFPVMLGESLEFLAIRPEGTYADLTCGLGGHTGAIARQLTTGRVISLDRDAESLELAKQNCEDCLDRITFRQSAFSQLTETLRAIGIEKVDGILADLGVSRMQLTSPHRGFTFMQAAPLDMRMDRQQEITAADVLNRTSERELAQLFMSLGEERRHPAERIARALVRARPIRDTGQLADVVQSVVPRSGKLHPATRVFQALRMAVNDEPGELDAMLQQAPGCLAPGGRWVVIAFQSIDDRKVKTVFRDLGRQSRARILTKHVVRPSDAETRKNSASRSAVLRALEMN</sequence>
<comment type="similarity">
    <text evidence="1 6">Belongs to the methyltransferase superfamily. RsmH family.</text>
</comment>
<keyword evidence="5 6" id="KW-0949">S-adenosyl-L-methionine</keyword>
<dbReference type="GO" id="GO:0070475">
    <property type="term" value="P:rRNA base methylation"/>
    <property type="evidence" value="ECO:0007669"/>
    <property type="project" value="UniProtKB-UniRule"/>
</dbReference>
<evidence type="ECO:0000256" key="5">
    <source>
        <dbReference type="ARBA" id="ARBA00022691"/>
    </source>
</evidence>
<comment type="subcellular location">
    <subcellularLocation>
        <location evidence="6">Cytoplasm</location>
    </subcellularLocation>
</comment>
<accession>A0A7S7NXI9</accession>
<feature type="binding site" evidence="6">
    <location>
        <position position="98"/>
    </location>
    <ligand>
        <name>S-adenosyl-L-methionine</name>
        <dbReference type="ChEBI" id="CHEBI:59789"/>
    </ligand>
</feature>
<dbReference type="NCBIfam" id="TIGR00006">
    <property type="entry name" value="16S rRNA (cytosine(1402)-N(4))-methyltransferase RsmH"/>
    <property type="match status" value="1"/>
</dbReference>
<keyword evidence="2 6" id="KW-0698">rRNA processing</keyword>
<dbReference type="SUPFAM" id="SSF81799">
    <property type="entry name" value="Putative methyltransferase TM0872, insert domain"/>
    <property type="match status" value="1"/>
</dbReference>
<dbReference type="InterPro" id="IPR023397">
    <property type="entry name" value="SAM-dep_MeTrfase_MraW_recog"/>
</dbReference>
<evidence type="ECO:0000313" key="7">
    <source>
        <dbReference type="EMBL" id="QOY91618.1"/>
    </source>
</evidence>
<keyword evidence="8" id="KW-1185">Reference proteome</keyword>
<dbReference type="Pfam" id="PF01795">
    <property type="entry name" value="Methyltransf_5"/>
    <property type="match status" value="1"/>
</dbReference>
<reference evidence="7 8" key="1">
    <citation type="submission" date="2020-10" db="EMBL/GenBank/DDBJ databases">
        <title>Complete genome sequence of Paludibaculum fermentans P105T, a facultatively anaerobic acidobacterium capable of dissimilatory Fe(III) reduction.</title>
        <authorList>
            <person name="Dedysh S.N."/>
            <person name="Beletsky A.V."/>
            <person name="Kulichevskaya I.S."/>
            <person name="Mardanov A.V."/>
            <person name="Ravin N.V."/>
        </authorList>
    </citation>
    <scope>NUCLEOTIDE SEQUENCE [LARGE SCALE GENOMIC DNA]</scope>
    <source>
        <strain evidence="7 8">P105</strain>
    </source>
</reference>
<proteinExistence type="inferred from homology"/>
<dbReference type="RefSeq" id="WP_194453272.1">
    <property type="nucleotide sequence ID" value="NZ_CP063849.1"/>
</dbReference>
<evidence type="ECO:0000256" key="3">
    <source>
        <dbReference type="ARBA" id="ARBA00022603"/>
    </source>
</evidence>
<dbReference type="Proteomes" id="UP000593892">
    <property type="component" value="Chromosome"/>
</dbReference>
<evidence type="ECO:0000256" key="6">
    <source>
        <dbReference type="HAMAP-Rule" id="MF_01007"/>
    </source>
</evidence>
<feature type="binding site" evidence="6">
    <location>
        <position position="77"/>
    </location>
    <ligand>
        <name>S-adenosyl-L-methionine</name>
        <dbReference type="ChEBI" id="CHEBI:59789"/>
    </ligand>
</feature>
<feature type="binding site" evidence="6">
    <location>
        <position position="50"/>
    </location>
    <ligand>
        <name>S-adenosyl-L-methionine</name>
        <dbReference type="ChEBI" id="CHEBI:59789"/>
    </ligand>
</feature>
<feature type="binding site" evidence="6">
    <location>
        <position position="105"/>
    </location>
    <ligand>
        <name>S-adenosyl-L-methionine</name>
        <dbReference type="ChEBI" id="CHEBI:59789"/>
    </ligand>
</feature>
<keyword evidence="6" id="KW-0963">Cytoplasm</keyword>
<dbReference type="PIRSF" id="PIRSF004486">
    <property type="entry name" value="MraW"/>
    <property type="match status" value="1"/>
</dbReference>
<evidence type="ECO:0000256" key="4">
    <source>
        <dbReference type="ARBA" id="ARBA00022679"/>
    </source>
</evidence>
<protein>
    <recommendedName>
        <fullName evidence="6">Ribosomal RNA small subunit methyltransferase H</fullName>
        <ecNumber evidence="6">2.1.1.199</ecNumber>
    </recommendedName>
    <alternativeName>
        <fullName evidence="6">16S rRNA m(4)C1402 methyltransferase</fullName>
    </alternativeName>
    <alternativeName>
        <fullName evidence="6">rRNA (cytosine-N(4)-)-methyltransferase RsmH</fullName>
    </alternativeName>
</protein>
<feature type="binding site" evidence="6">
    <location>
        <begin position="31"/>
        <end position="33"/>
    </location>
    <ligand>
        <name>S-adenosyl-L-methionine</name>
        <dbReference type="ChEBI" id="CHEBI:59789"/>
    </ligand>
</feature>
<dbReference type="EC" id="2.1.1.199" evidence="6"/>
<comment type="catalytic activity">
    <reaction evidence="6">
        <text>cytidine(1402) in 16S rRNA + S-adenosyl-L-methionine = N(4)-methylcytidine(1402) in 16S rRNA + S-adenosyl-L-homocysteine + H(+)</text>
        <dbReference type="Rhea" id="RHEA:42928"/>
        <dbReference type="Rhea" id="RHEA-COMP:10286"/>
        <dbReference type="Rhea" id="RHEA-COMP:10287"/>
        <dbReference type="ChEBI" id="CHEBI:15378"/>
        <dbReference type="ChEBI" id="CHEBI:57856"/>
        <dbReference type="ChEBI" id="CHEBI:59789"/>
        <dbReference type="ChEBI" id="CHEBI:74506"/>
        <dbReference type="ChEBI" id="CHEBI:82748"/>
        <dbReference type="EC" id="2.1.1.199"/>
    </reaction>
</comment>
<dbReference type="Gene3D" id="1.10.150.170">
    <property type="entry name" value="Putative methyltransferase TM0872, insert domain"/>
    <property type="match status" value="1"/>
</dbReference>
<dbReference type="HAMAP" id="MF_01007">
    <property type="entry name" value="16SrRNA_methyltr_H"/>
    <property type="match status" value="1"/>
</dbReference>
<dbReference type="GO" id="GO:0071424">
    <property type="term" value="F:rRNA (cytosine-N4-)-methyltransferase activity"/>
    <property type="evidence" value="ECO:0007669"/>
    <property type="project" value="UniProtKB-UniRule"/>
</dbReference>
<dbReference type="InterPro" id="IPR029063">
    <property type="entry name" value="SAM-dependent_MTases_sf"/>
</dbReference>
<organism evidence="7 8">
    <name type="scientific">Paludibaculum fermentans</name>
    <dbReference type="NCBI Taxonomy" id="1473598"/>
    <lineage>
        <taxon>Bacteria</taxon>
        <taxon>Pseudomonadati</taxon>
        <taxon>Acidobacteriota</taxon>
        <taxon>Terriglobia</taxon>
        <taxon>Bryobacterales</taxon>
        <taxon>Bryobacteraceae</taxon>
        <taxon>Paludibaculum</taxon>
    </lineage>
</organism>
<keyword evidence="4 6" id="KW-0808">Transferase</keyword>
<dbReference type="AlphaFoldDB" id="A0A7S7NXI9"/>
<evidence type="ECO:0000256" key="1">
    <source>
        <dbReference type="ARBA" id="ARBA00010396"/>
    </source>
</evidence>
<dbReference type="GO" id="GO:0005737">
    <property type="term" value="C:cytoplasm"/>
    <property type="evidence" value="ECO:0007669"/>
    <property type="project" value="UniProtKB-SubCell"/>
</dbReference>